<accession>A0AAV3P1E5</accession>
<feature type="signal peptide" evidence="13">
    <location>
        <begin position="1"/>
        <end position="24"/>
    </location>
</feature>
<dbReference type="InterPro" id="IPR001461">
    <property type="entry name" value="Aspartic_peptidase_A1"/>
</dbReference>
<dbReference type="PANTHER" id="PTHR13683">
    <property type="entry name" value="ASPARTYL PROTEASES"/>
    <property type="match status" value="1"/>
</dbReference>
<dbReference type="PRINTS" id="PR00792">
    <property type="entry name" value="PEPSIN"/>
</dbReference>
<keyword evidence="3" id="KW-1003">Cell membrane</keyword>
<evidence type="ECO:0000256" key="5">
    <source>
        <dbReference type="ARBA" id="ARBA00022729"/>
    </source>
</evidence>
<dbReference type="InterPro" id="IPR033121">
    <property type="entry name" value="PEPTIDASE_A1"/>
</dbReference>
<feature type="domain" description="Peptidase A1" evidence="14">
    <location>
        <begin position="96"/>
        <end position="436"/>
    </location>
</feature>
<dbReference type="PANTHER" id="PTHR13683:SF232">
    <property type="entry name" value="OS09G0542100 PROTEIN"/>
    <property type="match status" value="1"/>
</dbReference>
<dbReference type="EMBL" id="BAABME010000658">
    <property type="protein sequence ID" value="GAA0144531.1"/>
    <property type="molecule type" value="Genomic_DNA"/>
</dbReference>
<dbReference type="GO" id="GO:0005886">
    <property type="term" value="C:plasma membrane"/>
    <property type="evidence" value="ECO:0007669"/>
    <property type="project" value="UniProtKB-SubCell"/>
</dbReference>
<evidence type="ECO:0000256" key="11">
    <source>
        <dbReference type="PIRSR" id="PIRSR601461-1"/>
    </source>
</evidence>
<evidence type="ECO:0000256" key="9">
    <source>
        <dbReference type="ARBA" id="ARBA00023180"/>
    </source>
</evidence>
<organism evidence="15 16">
    <name type="scientific">Lithospermum erythrorhizon</name>
    <name type="common">Purple gromwell</name>
    <name type="synonym">Lithospermum officinale var. erythrorhizon</name>
    <dbReference type="NCBI Taxonomy" id="34254"/>
    <lineage>
        <taxon>Eukaryota</taxon>
        <taxon>Viridiplantae</taxon>
        <taxon>Streptophyta</taxon>
        <taxon>Embryophyta</taxon>
        <taxon>Tracheophyta</taxon>
        <taxon>Spermatophyta</taxon>
        <taxon>Magnoliopsida</taxon>
        <taxon>eudicotyledons</taxon>
        <taxon>Gunneridae</taxon>
        <taxon>Pentapetalae</taxon>
        <taxon>asterids</taxon>
        <taxon>lamiids</taxon>
        <taxon>Boraginales</taxon>
        <taxon>Boraginaceae</taxon>
        <taxon>Boraginoideae</taxon>
        <taxon>Lithospermeae</taxon>
        <taxon>Lithospermum</taxon>
    </lineage>
</organism>
<dbReference type="InterPro" id="IPR021109">
    <property type="entry name" value="Peptidase_aspartic_dom_sf"/>
</dbReference>
<dbReference type="Pfam" id="PF14541">
    <property type="entry name" value="TAXi_C"/>
    <property type="match status" value="1"/>
</dbReference>
<evidence type="ECO:0000256" key="1">
    <source>
        <dbReference type="ARBA" id="ARBA00004193"/>
    </source>
</evidence>
<dbReference type="PROSITE" id="PS00141">
    <property type="entry name" value="ASP_PROTEASE"/>
    <property type="match status" value="2"/>
</dbReference>
<dbReference type="Proteomes" id="UP001454036">
    <property type="component" value="Unassembled WGS sequence"/>
</dbReference>
<dbReference type="FunFam" id="2.40.70.10:FF:000014">
    <property type="entry name" value="Aspartyl protease family protein 1"/>
    <property type="match status" value="1"/>
</dbReference>
<dbReference type="InterPro" id="IPR032799">
    <property type="entry name" value="TAXi_C"/>
</dbReference>
<evidence type="ECO:0000256" key="12">
    <source>
        <dbReference type="RuleBase" id="RU000454"/>
    </source>
</evidence>
<evidence type="ECO:0000256" key="13">
    <source>
        <dbReference type="SAM" id="SignalP"/>
    </source>
</evidence>
<protein>
    <submittedName>
        <fullName evidence="15">Aspartic protease</fullName>
    </submittedName>
</protein>
<dbReference type="SUPFAM" id="SSF50630">
    <property type="entry name" value="Acid proteases"/>
    <property type="match status" value="1"/>
</dbReference>
<evidence type="ECO:0000256" key="3">
    <source>
        <dbReference type="ARBA" id="ARBA00022475"/>
    </source>
</evidence>
<keyword evidence="10" id="KW-0449">Lipoprotein</keyword>
<comment type="caution">
    <text evidence="15">The sequence shown here is derived from an EMBL/GenBank/DDBJ whole genome shotgun (WGS) entry which is preliminary data.</text>
</comment>
<evidence type="ECO:0000256" key="8">
    <source>
        <dbReference type="ARBA" id="ARBA00023136"/>
    </source>
</evidence>
<feature type="active site" evidence="11">
    <location>
        <position position="319"/>
    </location>
</feature>
<sequence>MHNFCIFLLTFFTTSFFLLEFSNAKIFSMEMHHKFSEPVKKWYQNTVPIKGSVEYYSQLVDHDHTLHSRKLSEFKKMLTFSDGNSTFRLSSLGFLHYTTVNLGTPGSKFMVALDTGSDLFWVPCECEKCASTDDAVYSSDFELNIYKLNGSSTGKKVSCSDSSCSHNDVCQDTLDHCPYSVSYVSSETSTSGMLMEDFLHLKSEGSDQEVVQAEVIFGCGQVQTGSFLDVAAPNGLFGLGFEKISVPSMLSNEGYTANSFSMCFGHDGAGRINFGDKGSIDQEETSFNMNLLHPSYNVTVGQIRVGTGLFDLEFTALFDSGTSFTYLVDPAYTRLSENFHQLIQDKRRSPDPRIPFEFCYDMSPDANTSLIPTMSLTMKGGAQYVIYDPIIIISTQNELLYCLAVVKNHEMNIIGQNFMTGYKIVFDREKLVLGWKKFDCYDVESLDASLSKPQNTTGVPPAVAANLGNHTTRQQEDHHVASSSFVSPSLCIFVVASCLSIVIQVS</sequence>
<dbReference type="InterPro" id="IPR001969">
    <property type="entry name" value="Aspartic_peptidase_AS"/>
</dbReference>
<keyword evidence="9" id="KW-0325">Glycoprotein</keyword>
<dbReference type="InterPro" id="IPR032861">
    <property type="entry name" value="TAXi_N"/>
</dbReference>
<dbReference type="PROSITE" id="PS51767">
    <property type="entry name" value="PEPTIDASE_A1"/>
    <property type="match status" value="1"/>
</dbReference>
<keyword evidence="6 12" id="KW-0064">Aspartyl protease</keyword>
<evidence type="ECO:0000259" key="14">
    <source>
        <dbReference type="PROSITE" id="PS51767"/>
    </source>
</evidence>
<keyword evidence="4 12" id="KW-0645">Protease</keyword>
<dbReference type="Pfam" id="PF14543">
    <property type="entry name" value="TAXi_N"/>
    <property type="match status" value="1"/>
</dbReference>
<evidence type="ECO:0000313" key="15">
    <source>
        <dbReference type="EMBL" id="GAA0144531.1"/>
    </source>
</evidence>
<dbReference type="AlphaFoldDB" id="A0AAV3P1E5"/>
<comment type="similarity">
    <text evidence="2 12">Belongs to the peptidase A1 family.</text>
</comment>
<evidence type="ECO:0000256" key="7">
    <source>
        <dbReference type="ARBA" id="ARBA00022801"/>
    </source>
</evidence>
<name>A0AAV3P1E5_LITER</name>
<keyword evidence="16" id="KW-1185">Reference proteome</keyword>
<feature type="chain" id="PRO_5043371488" evidence="13">
    <location>
        <begin position="25"/>
        <end position="506"/>
    </location>
</feature>
<evidence type="ECO:0000256" key="2">
    <source>
        <dbReference type="ARBA" id="ARBA00007447"/>
    </source>
</evidence>
<keyword evidence="7 12" id="KW-0378">Hydrolase</keyword>
<keyword evidence="5 13" id="KW-0732">Signal</keyword>
<reference evidence="15 16" key="1">
    <citation type="submission" date="2024-01" db="EMBL/GenBank/DDBJ databases">
        <title>The complete chloroplast genome sequence of Lithospermum erythrorhizon: insights into the phylogenetic relationship among Boraginaceae species and the maternal lineages of purple gromwells.</title>
        <authorList>
            <person name="Okada T."/>
            <person name="Watanabe K."/>
        </authorList>
    </citation>
    <scope>NUCLEOTIDE SEQUENCE [LARGE SCALE GENOMIC DNA]</scope>
</reference>
<gene>
    <name evidence="15" type="ORF">LIER_04955</name>
</gene>
<evidence type="ECO:0000256" key="4">
    <source>
        <dbReference type="ARBA" id="ARBA00022670"/>
    </source>
</evidence>
<evidence type="ECO:0000313" key="16">
    <source>
        <dbReference type="Proteomes" id="UP001454036"/>
    </source>
</evidence>
<dbReference type="GO" id="GO:0006508">
    <property type="term" value="P:proteolysis"/>
    <property type="evidence" value="ECO:0007669"/>
    <property type="project" value="UniProtKB-KW"/>
</dbReference>
<evidence type="ECO:0000256" key="6">
    <source>
        <dbReference type="ARBA" id="ARBA00022750"/>
    </source>
</evidence>
<keyword evidence="8" id="KW-0472">Membrane</keyword>
<evidence type="ECO:0000256" key="10">
    <source>
        <dbReference type="ARBA" id="ARBA00023288"/>
    </source>
</evidence>
<dbReference type="GO" id="GO:0004190">
    <property type="term" value="F:aspartic-type endopeptidase activity"/>
    <property type="evidence" value="ECO:0007669"/>
    <property type="project" value="UniProtKB-KW"/>
</dbReference>
<comment type="subcellular location">
    <subcellularLocation>
        <location evidence="1">Cell membrane</location>
        <topology evidence="1">Lipid-anchor</topology>
    </subcellularLocation>
</comment>
<dbReference type="FunFam" id="2.40.70.10:FF:000012">
    <property type="entry name" value="Aspartyl protease family protein 1"/>
    <property type="match status" value="1"/>
</dbReference>
<proteinExistence type="inferred from homology"/>
<dbReference type="Gene3D" id="2.40.70.10">
    <property type="entry name" value="Acid Proteases"/>
    <property type="match status" value="2"/>
</dbReference>
<feature type="active site" evidence="11">
    <location>
        <position position="114"/>
    </location>
</feature>